<proteinExistence type="predicted"/>
<evidence type="ECO:0000313" key="2">
    <source>
        <dbReference type="Proteomes" id="UP001162992"/>
    </source>
</evidence>
<name>A0ACC2AEX1_DIPCM</name>
<reference evidence="2" key="1">
    <citation type="journal article" date="2024" name="Proc. Natl. Acad. Sci. U.S.A.">
        <title>Extraordinary preservation of gene collinearity over three hundred million years revealed in homosporous lycophytes.</title>
        <authorList>
            <person name="Li C."/>
            <person name="Wickell D."/>
            <person name="Kuo L.Y."/>
            <person name="Chen X."/>
            <person name="Nie B."/>
            <person name="Liao X."/>
            <person name="Peng D."/>
            <person name="Ji J."/>
            <person name="Jenkins J."/>
            <person name="Williams M."/>
            <person name="Shu S."/>
            <person name="Plott C."/>
            <person name="Barry K."/>
            <person name="Rajasekar S."/>
            <person name="Grimwood J."/>
            <person name="Han X."/>
            <person name="Sun S."/>
            <person name="Hou Z."/>
            <person name="He W."/>
            <person name="Dai G."/>
            <person name="Sun C."/>
            <person name="Schmutz J."/>
            <person name="Leebens-Mack J.H."/>
            <person name="Li F.W."/>
            <person name="Wang L."/>
        </authorList>
    </citation>
    <scope>NUCLEOTIDE SEQUENCE [LARGE SCALE GENOMIC DNA]</scope>
    <source>
        <strain evidence="2">cv. PW_Plant_1</strain>
    </source>
</reference>
<evidence type="ECO:0000313" key="1">
    <source>
        <dbReference type="EMBL" id="KAJ7516103.1"/>
    </source>
</evidence>
<comment type="caution">
    <text evidence="1">The sequence shown here is derived from an EMBL/GenBank/DDBJ whole genome shotgun (WGS) entry which is preliminary data.</text>
</comment>
<dbReference type="Proteomes" id="UP001162992">
    <property type="component" value="Chromosome 22"/>
</dbReference>
<sequence>MKENQIFSVESTSLPDSKQALATQHNFDGNNICKAPSLVSDLKQGNDIILDNEAIVPPPSSEAQTISAEIRFQSSPTYEAHDASPGRSKSGSLESKVRDTNCLEEARSSSENTVTNSDDADLGVIPFSGALSLADAVPYSGPISYSGPIGYSGPMIYSRNMSKRSDGSSARSFAFPVLPYEWNSSPTRMPPADRRFLRRRRRSWLCCFWCCSRSSTQH</sequence>
<gene>
    <name evidence="1" type="ORF">O6H91_22G043100</name>
</gene>
<accession>A0ACC2AEX1</accession>
<protein>
    <submittedName>
        <fullName evidence="1">Uncharacterized protein</fullName>
    </submittedName>
</protein>
<keyword evidence="2" id="KW-1185">Reference proteome</keyword>
<dbReference type="EMBL" id="CM055113">
    <property type="protein sequence ID" value="KAJ7516103.1"/>
    <property type="molecule type" value="Genomic_DNA"/>
</dbReference>
<organism evidence="1 2">
    <name type="scientific">Diphasiastrum complanatum</name>
    <name type="common">Issler's clubmoss</name>
    <name type="synonym">Lycopodium complanatum</name>
    <dbReference type="NCBI Taxonomy" id="34168"/>
    <lineage>
        <taxon>Eukaryota</taxon>
        <taxon>Viridiplantae</taxon>
        <taxon>Streptophyta</taxon>
        <taxon>Embryophyta</taxon>
        <taxon>Tracheophyta</taxon>
        <taxon>Lycopodiopsida</taxon>
        <taxon>Lycopodiales</taxon>
        <taxon>Lycopodiaceae</taxon>
        <taxon>Lycopodioideae</taxon>
        <taxon>Diphasiastrum</taxon>
    </lineage>
</organism>